<sequence length="298" mass="32008">MLPAPERSQVPIYQSIRDGFDTREINASSKLQSTKRRKRSPAPSGIGSLSVSCGIKIASFRSNTKSTRMRERFVIDPDLQGNTRVRASSKAVDLLATPESPGEATSNKFQHAERSNVNKNSGSPKVLPSLRTIEVLPRHRRSRHRSGNLFISSEYVEETDSARCTALQSDQASAVSRGDSHVSASSTSREASATALVGDVLDNELRMNELSATDSTTSADTMAKMKPGDGRKTSLGLVSTGATYGNGETPKASPLAGFQEGLASWAGAFADLRPRPNGTFSRESRVVGSRNKAHLDAK</sequence>
<reference evidence="2 3" key="1">
    <citation type="submission" date="2014-02" db="EMBL/GenBank/DDBJ databases">
        <title>The genome sequence of Colletotrichum fioriniae PJ7.</title>
        <authorList>
            <person name="Baroncelli R."/>
            <person name="Thon M.R."/>
        </authorList>
    </citation>
    <scope>NUCLEOTIDE SEQUENCE [LARGE SCALE GENOMIC DNA]</scope>
    <source>
        <strain evidence="2 3">PJ7</strain>
    </source>
</reference>
<dbReference type="HOGENOM" id="CLU_933864_0_0_1"/>
<accession>A0A010RUA0</accession>
<organism evidence="2 3">
    <name type="scientific">Colletotrichum fioriniae PJ7</name>
    <dbReference type="NCBI Taxonomy" id="1445577"/>
    <lineage>
        <taxon>Eukaryota</taxon>
        <taxon>Fungi</taxon>
        <taxon>Dikarya</taxon>
        <taxon>Ascomycota</taxon>
        <taxon>Pezizomycotina</taxon>
        <taxon>Sordariomycetes</taxon>
        <taxon>Hypocreomycetidae</taxon>
        <taxon>Glomerellales</taxon>
        <taxon>Glomerellaceae</taxon>
        <taxon>Colletotrichum</taxon>
        <taxon>Colletotrichum acutatum species complex</taxon>
    </lineage>
</organism>
<protein>
    <submittedName>
        <fullName evidence="2">Uncharacterized protein</fullName>
    </submittedName>
</protein>
<feature type="region of interest" description="Disordered" evidence="1">
    <location>
        <begin position="94"/>
        <end position="126"/>
    </location>
</feature>
<name>A0A010RUA0_9PEZI</name>
<dbReference type="Proteomes" id="UP000020467">
    <property type="component" value="Unassembled WGS sequence"/>
</dbReference>
<dbReference type="eggNOG" id="ENOG502R9X5">
    <property type="taxonomic scope" value="Eukaryota"/>
</dbReference>
<feature type="region of interest" description="Disordered" evidence="1">
    <location>
        <begin position="213"/>
        <end position="234"/>
    </location>
</feature>
<comment type="caution">
    <text evidence="2">The sequence shown here is derived from an EMBL/GenBank/DDBJ whole genome shotgun (WGS) entry which is preliminary data.</text>
</comment>
<proteinExistence type="predicted"/>
<dbReference type="EMBL" id="JARH01000877">
    <property type="protein sequence ID" value="EXF75828.1"/>
    <property type="molecule type" value="Genomic_DNA"/>
</dbReference>
<feature type="region of interest" description="Disordered" evidence="1">
    <location>
        <begin position="1"/>
        <end position="47"/>
    </location>
</feature>
<dbReference type="OrthoDB" id="4849558at2759"/>
<keyword evidence="3" id="KW-1185">Reference proteome</keyword>
<dbReference type="AlphaFoldDB" id="A0A010RUA0"/>
<evidence type="ECO:0000313" key="2">
    <source>
        <dbReference type="EMBL" id="EXF75828.1"/>
    </source>
</evidence>
<evidence type="ECO:0000313" key="3">
    <source>
        <dbReference type="Proteomes" id="UP000020467"/>
    </source>
</evidence>
<evidence type="ECO:0000256" key="1">
    <source>
        <dbReference type="SAM" id="MobiDB-lite"/>
    </source>
</evidence>
<dbReference type="KEGG" id="cfj:CFIO01_07863"/>
<gene>
    <name evidence="2" type="ORF">CFIO01_07863</name>
</gene>
<feature type="region of interest" description="Disordered" evidence="1">
    <location>
        <begin position="274"/>
        <end position="298"/>
    </location>
</feature>